<dbReference type="RefSeq" id="WP_188694408.1">
    <property type="nucleotide sequence ID" value="NZ_BMIR01000011.1"/>
</dbReference>
<dbReference type="GO" id="GO:0016491">
    <property type="term" value="F:oxidoreductase activity"/>
    <property type="evidence" value="ECO:0007669"/>
    <property type="project" value="UniProtKB-KW"/>
</dbReference>
<reference evidence="4" key="1">
    <citation type="journal article" date="2014" name="Int. J. Syst. Evol. Microbiol.">
        <title>Complete genome sequence of Corynebacterium casei LMG S-19264T (=DSM 44701T), isolated from a smear-ripened cheese.</title>
        <authorList>
            <consortium name="US DOE Joint Genome Institute (JGI-PGF)"/>
            <person name="Walter F."/>
            <person name="Albersmeier A."/>
            <person name="Kalinowski J."/>
            <person name="Ruckert C."/>
        </authorList>
    </citation>
    <scope>NUCLEOTIDE SEQUENCE</scope>
    <source>
        <strain evidence="4">CGMCC 1.15371</strain>
    </source>
</reference>
<dbReference type="FunFam" id="3.40.50.720:FF:000173">
    <property type="entry name" value="3-oxoacyl-[acyl-carrier protein] reductase"/>
    <property type="match status" value="1"/>
</dbReference>
<dbReference type="Gene3D" id="3.40.50.720">
    <property type="entry name" value="NAD(P)-binding Rossmann-like Domain"/>
    <property type="match status" value="1"/>
</dbReference>
<feature type="domain" description="Ketoreductase" evidence="3">
    <location>
        <begin position="6"/>
        <end position="186"/>
    </location>
</feature>
<dbReference type="EMBL" id="BMIR01000011">
    <property type="protein sequence ID" value="GGE45085.1"/>
    <property type="molecule type" value="Genomic_DNA"/>
</dbReference>
<reference evidence="4" key="2">
    <citation type="submission" date="2020-09" db="EMBL/GenBank/DDBJ databases">
        <authorList>
            <person name="Sun Q."/>
            <person name="Zhou Y."/>
        </authorList>
    </citation>
    <scope>NUCLEOTIDE SEQUENCE</scope>
    <source>
        <strain evidence="4">CGMCC 1.15371</strain>
    </source>
</reference>
<dbReference type="InterPro" id="IPR036291">
    <property type="entry name" value="NAD(P)-bd_dom_sf"/>
</dbReference>
<dbReference type="PRINTS" id="PR00081">
    <property type="entry name" value="GDHRDH"/>
</dbReference>
<dbReference type="PANTHER" id="PTHR43639">
    <property type="entry name" value="OXIDOREDUCTASE, SHORT-CHAIN DEHYDROGENASE/REDUCTASE FAMILY (AFU_ORTHOLOGUE AFUA_5G02870)"/>
    <property type="match status" value="1"/>
</dbReference>
<gene>
    <name evidence="4" type="primary">fabG</name>
    <name evidence="4" type="ORF">GCM10011391_24910</name>
</gene>
<protein>
    <submittedName>
        <fullName evidence="4">3-oxoacyl-[acyl-carrier-protein] reductase FabG</fullName>
    </submittedName>
</protein>
<dbReference type="InterPro" id="IPR020904">
    <property type="entry name" value="Sc_DH/Rdtase_CS"/>
</dbReference>
<evidence type="ECO:0000313" key="4">
    <source>
        <dbReference type="EMBL" id="GGE45085.1"/>
    </source>
</evidence>
<sequence length="257" mass="27724">MEFKEKRVLITGAAGIFGSWTSKAFAKQGAQLFLVDSREAPLKELCQTKSLQNVEVLTHATNLRESHSIAALVDEVKQKWETPDIVINCAGIYPSKRFLDMTREDWDAVIDINLSAAFEVIQSFAKLMIQHDIHGTMINFSSGSAARARLGAAHYAVSKAGIDMLTKAAALELAPYNIRINAVSPGFAPGSQVSHLSQEYVDIMKRGIPLQRTSGPEDVPEAILFLCSDKASYITGTTLIIDGGSSAGNASLPLSLG</sequence>
<proteinExistence type="inferred from homology"/>
<evidence type="ECO:0000256" key="1">
    <source>
        <dbReference type="ARBA" id="ARBA00006484"/>
    </source>
</evidence>
<organism evidence="4 5">
    <name type="scientific">Pullulanibacillus camelliae</name>
    <dbReference type="NCBI Taxonomy" id="1707096"/>
    <lineage>
        <taxon>Bacteria</taxon>
        <taxon>Bacillati</taxon>
        <taxon>Bacillota</taxon>
        <taxon>Bacilli</taxon>
        <taxon>Bacillales</taxon>
        <taxon>Sporolactobacillaceae</taxon>
        <taxon>Pullulanibacillus</taxon>
    </lineage>
</organism>
<accession>A0A8J3DX74</accession>
<evidence type="ECO:0000256" key="2">
    <source>
        <dbReference type="ARBA" id="ARBA00023002"/>
    </source>
</evidence>
<name>A0A8J3DX74_9BACL</name>
<dbReference type="Pfam" id="PF13561">
    <property type="entry name" value="adh_short_C2"/>
    <property type="match status" value="1"/>
</dbReference>
<dbReference type="InterPro" id="IPR057326">
    <property type="entry name" value="KR_dom"/>
</dbReference>
<dbReference type="PANTHER" id="PTHR43639:SF1">
    <property type="entry name" value="SHORT-CHAIN DEHYDROGENASE_REDUCTASE FAMILY PROTEIN"/>
    <property type="match status" value="1"/>
</dbReference>
<dbReference type="InterPro" id="IPR002347">
    <property type="entry name" value="SDR_fam"/>
</dbReference>
<dbReference type="SMART" id="SM00822">
    <property type="entry name" value="PKS_KR"/>
    <property type="match status" value="1"/>
</dbReference>
<dbReference type="AlphaFoldDB" id="A0A8J3DX74"/>
<dbReference type="PROSITE" id="PS00061">
    <property type="entry name" value="ADH_SHORT"/>
    <property type="match status" value="1"/>
</dbReference>
<evidence type="ECO:0000259" key="3">
    <source>
        <dbReference type="SMART" id="SM00822"/>
    </source>
</evidence>
<comment type="similarity">
    <text evidence="1">Belongs to the short-chain dehydrogenases/reductases (SDR) family.</text>
</comment>
<dbReference type="PRINTS" id="PR00080">
    <property type="entry name" value="SDRFAMILY"/>
</dbReference>
<dbReference type="SUPFAM" id="SSF51735">
    <property type="entry name" value="NAD(P)-binding Rossmann-fold domains"/>
    <property type="match status" value="1"/>
</dbReference>
<comment type="caution">
    <text evidence="4">The sequence shown here is derived from an EMBL/GenBank/DDBJ whole genome shotgun (WGS) entry which is preliminary data.</text>
</comment>
<keyword evidence="2" id="KW-0560">Oxidoreductase</keyword>
<evidence type="ECO:0000313" key="5">
    <source>
        <dbReference type="Proteomes" id="UP000628775"/>
    </source>
</evidence>
<dbReference type="Proteomes" id="UP000628775">
    <property type="component" value="Unassembled WGS sequence"/>
</dbReference>
<keyword evidence="5" id="KW-1185">Reference proteome</keyword>